<feature type="transmembrane region" description="Helical" evidence="1">
    <location>
        <begin position="16"/>
        <end position="37"/>
    </location>
</feature>
<comment type="caution">
    <text evidence="2">The sequence shown here is derived from an EMBL/GenBank/DDBJ whole genome shotgun (WGS) entry which is preliminary data.</text>
</comment>
<dbReference type="OrthoDB" id="4578595at2"/>
<evidence type="ECO:0000256" key="1">
    <source>
        <dbReference type="SAM" id="Phobius"/>
    </source>
</evidence>
<reference evidence="2 3" key="1">
    <citation type="submission" date="2018-10" db="EMBL/GenBank/DDBJ databases">
        <title>Sequencing the genomes of 1000 actinobacteria strains.</title>
        <authorList>
            <person name="Klenk H.-P."/>
        </authorList>
    </citation>
    <scope>NUCLEOTIDE SEQUENCE [LARGE SCALE GENOMIC DNA]</scope>
    <source>
        <strain evidence="2 3">DSM 44343</strain>
    </source>
</reference>
<keyword evidence="1" id="KW-0812">Transmembrane</keyword>
<dbReference type="EMBL" id="RBKV01000001">
    <property type="protein sequence ID" value="RKR93532.1"/>
    <property type="molecule type" value="Genomic_DNA"/>
</dbReference>
<accession>A0A495JYY6</accession>
<evidence type="ECO:0000313" key="2">
    <source>
        <dbReference type="EMBL" id="RKR93532.1"/>
    </source>
</evidence>
<dbReference type="Proteomes" id="UP000274762">
    <property type="component" value="Unassembled WGS sequence"/>
</dbReference>
<dbReference type="RefSeq" id="WP_062796515.1">
    <property type="nucleotide sequence ID" value="NZ_CBCRXS010000001.1"/>
</dbReference>
<keyword evidence="1" id="KW-0472">Membrane</keyword>
<name>A0A495JYY6_WILMA</name>
<organism evidence="2 3">
    <name type="scientific">Williamsia marianensis</name>
    <dbReference type="NCBI Taxonomy" id="85044"/>
    <lineage>
        <taxon>Bacteria</taxon>
        <taxon>Bacillati</taxon>
        <taxon>Actinomycetota</taxon>
        <taxon>Actinomycetes</taxon>
        <taxon>Mycobacteriales</taxon>
        <taxon>Nocardiaceae</taxon>
        <taxon>Williamsia</taxon>
    </lineage>
</organism>
<keyword evidence="1" id="KW-1133">Transmembrane helix</keyword>
<evidence type="ECO:0000313" key="3">
    <source>
        <dbReference type="Proteomes" id="UP000274762"/>
    </source>
</evidence>
<gene>
    <name evidence="2" type="ORF">DFJ75_0316</name>
</gene>
<protein>
    <recommendedName>
        <fullName evidence="4">Ribosomally synthesized peptide with SipW-like signal peptide</fullName>
    </recommendedName>
</protein>
<evidence type="ECO:0008006" key="4">
    <source>
        <dbReference type="Google" id="ProtNLM"/>
    </source>
</evidence>
<sequence length="191" mass="18828">MSWLRALTSALISRRLRAILSIGMVIGISVVGTMALWSSTVSTQSGVFTTATIDIHILDNGTETASFAFAPVGLLPGQSAAKVITVSNTGSAAFTYNALVSSANALGQGMTLKVVAGATATNGTCGTGTTLTTSATITSTATAFFTGRGPVAASGGTDALCLQLSLPITALAGLAGTSGSVVFTFNAGAGI</sequence>
<dbReference type="AlphaFoldDB" id="A0A495JYY6"/>
<proteinExistence type="predicted"/>